<sequence>MAAKRPRRVGTREGLLAGERLKRQKLATEEDWDTGPWGWVGTEVTDASLIGEEHRLATCGMSKRSAHPFCANKYRRKAQDKAGEPGPVVHGELADDVIVISDDESPSCSKRACAKNPNCLNYLGQEKWEDEEGALKAYMAAANLGSDPRLENRNPAIPVGLRNLGATCYANAYIQVWFQDIPFRNGVYQCQPSQDKDHSFEESPIFQLQATFAALQESKTKVFNPVKLVESLKLRTNEQQDAQEFSKLFMSHLDTEFQKQSDPNLKHLLSQQFQGKQAYATTCMRCGNRSENESDFLEIEVNLENNSSLESRIQAVLEPETLSGDNKYRCPRCDSLEDATRQLVLRKLPPVLHFSLLRFVFDVATLERKKSKHMIKFPTTLDMGQFMGPDAGECVYELQGILVHKGPSAYHGHYEALVLDHAHEEWFRFNDEVVTKMDPRASETMSVDSEQSKPNKPRAGVAAKKRRRVEDSDDEARAPSAQDPQALSSKDAYMLVYTRRGSTHKGAKAITPPQRAHEAVSQLNAAHEDACNTFHDNFDAATDAFRRVRQMMMDFYRSWTVSSNDETCIVISQQALKTFISLPFSKLPEPDVEDSRGVLVVPESSPMRVEVSNSDIFCLHNCLDPHKASDMKRISYQAYREISSERAFRPVAYPKQVCARCVRKTFTEKLYRREHPEHVAQFEAVVDDKEYGPTFWISKAWLKDWKQAKPKMHEMGEIDPAPDSDPFRSHVYCEHGGLVNNITSRLRISQKAYALLQSLFPEWQTLSDEYSQCEVCDMAVQLSKNDSREMRKRAEDEKAKLKHMSENAHNGNTALLEDVPCALIPAAFVRAWKLWILRPAGHTRPERLDNSPFICEHGLLVLDPNAGDLDKAVCNLVRMHDWRLLETLYDAGPLIQIENRTSNIDYDWAPRLRFVHEPAVCEGCRIKRKSDYDVTEITVRILDREEPDPNPSSAATAVAALPPRRTPLLDGQTSIVTYRSRNANGGPQRQSQRLRSLAKRKELRLGISKDMSVKDLKLLLQDELSVPTICQRIFYKGHELLDNSATAASLEILVDDVLDFREVKEDEELLEDSDVEVASRKREADGGGFGGTLLGGDAMSDYSVMEDTATERSSSPVDTSISCPACTFKNPAGASTCEICDTRI</sequence>
<dbReference type="Proteomes" id="UP000814033">
    <property type="component" value="Unassembled WGS sequence"/>
</dbReference>
<gene>
    <name evidence="1" type="ORF">FA95DRAFT_1590030</name>
</gene>
<accession>A0ACB8RKX4</accession>
<keyword evidence="2" id="KW-1185">Reference proteome</keyword>
<reference evidence="1" key="2">
    <citation type="journal article" date="2022" name="New Phytol.">
        <title>Evolutionary transition to the ectomycorrhizal habit in the genomes of a hyperdiverse lineage of mushroom-forming fungi.</title>
        <authorList>
            <person name="Looney B."/>
            <person name="Miyauchi S."/>
            <person name="Morin E."/>
            <person name="Drula E."/>
            <person name="Courty P.E."/>
            <person name="Kohler A."/>
            <person name="Kuo A."/>
            <person name="LaButti K."/>
            <person name="Pangilinan J."/>
            <person name="Lipzen A."/>
            <person name="Riley R."/>
            <person name="Andreopoulos W."/>
            <person name="He G."/>
            <person name="Johnson J."/>
            <person name="Nolan M."/>
            <person name="Tritt A."/>
            <person name="Barry K.W."/>
            <person name="Grigoriev I.V."/>
            <person name="Nagy L.G."/>
            <person name="Hibbett D."/>
            <person name="Henrissat B."/>
            <person name="Matheny P.B."/>
            <person name="Labbe J."/>
            <person name="Martin F.M."/>
        </authorList>
    </citation>
    <scope>NUCLEOTIDE SEQUENCE</scope>
    <source>
        <strain evidence="1">FP105234-sp</strain>
    </source>
</reference>
<comment type="caution">
    <text evidence="1">The sequence shown here is derived from an EMBL/GenBank/DDBJ whole genome shotgun (WGS) entry which is preliminary data.</text>
</comment>
<proteinExistence type="predicted"/>
<name>A0ACB8RKX4_9AGAM</name>
<reference evidence="1" key="1">
    <citation type="submission" date="2021-02" db="EMBL/GenBank/DDBJ databases">
        <authorList>
            <consortium name="DOE Joint Genome Institute"/>
            <person name="Ahrendt S."/>
            <person name="Looney B.P."/>
            <person name="Miyauchi S."/>
            <person name="Morin E."/>
            <person name="Drula E."/>
            <person name="Courty P.E."/>
            <person name="Chicoki N."/>
            <person name="Fauchery L."/>
            <person name="Kohler A."/>
            <person name="Kuo A."/>
            <person name="Labutti K."/>
            <person name="Pangilinan J."/>
            <person name="Lipzen A."/>
            <person name="Riley R."/>
            <person name="Andreopoulos W."/>
            <person name="He G."/>
            <person name="Johnson J."/>
            <person name="Barry K.W."/>
            <person name="Grigoriev I.V."/>
            <person name="Nagy L."/>
            <person name="Hibbett D."/>
            <person name="Henrissat B."/>
            <person name="Matheny P.B."/>
            <person name="Labbe J."/>
            <person name="Martin F."/>
        </authorList>
    </citation>
    <scope>NUCLEOTIDE SEQUENCE</scope>
    <source>
        <strain evidence="1">FP105234-sp</strain>
    </source>
</reference>
<evidence type="ECO:0000313" key="2">
    <source>
        <dbReference type="Proteomes" id="UP000814033"/>
    </source>
</evidence>
<organism evidence="1 2">
    <name type="scientific">Auriscalpium vulgare</name>
    <dbReference type="NCBI Taxonomy" id="40419"/>
    <lineage>
        <taxon>Eukaryota</taxon>
        <taxon>Fungi</taxon>
        <taxon>Dikarya</taxon>
        <taxon>Basidiomycota</taxon>
        <taxon>Agaricomycotina</taxon>
        <taxon>Agaricomycetes</taxon>
        <taxon>Russulales</taxon>
        <taxon>Auriscalpiaceae</taxon>
        <taxon>Auriscalpium</taxon>
    </lineage>
</organism>
<evidence type="ECO:0000313" key="1">
    <source>
        <dbReference type="EMBL" id="KAI0044824.1"/>
    </source>
</evidence>
<protein>
    <submittedName>
        <fullName evidence="1">Cysteine proteinase</fullName>
    </submittedName>
</protein>
<dbReference type="EMBL" id="MU275970">
    <property type="protein sequence ID" value="KAI0044824.1"/>
    <property type="molecule type" value="Genomic_DNA"/>
</dbReference>